<feature type="region of interest" description="Disordered" evidence="1">
    <location>
        <begin position="1"/>
        <end position="128"/>
    </location>
</feature>
<dbReference type="Gramene" id="Os09t0357300-01">
    <property type="protein sequence ID" value="Os09t0357300-01"/>
    <property type="gene ID" value="Os09g0357300"/>
</dbReference>
<reference evidence="2 3" key="2">
    <citation type="journal article" date="2013" name="Plant Cell Physiol.">
        <title>Rice Annotation Project Database (RAP-DB): an integrative and interactive database for rice genomics.</title>
        <authorList>
            <person name="Sakai H."/>
            <person name="Lee S.S."/>
            <person name="Tanaka T."/>
            <person name="Numa H."/>
            <person name="Kim J."/>
            <person name="Kawahara Y."/>
            <person name="Wakimoto H."/>
            <person name="Yang C.C."/>
            <person name="Iwamoto M."/>
            <person name="Abe T."/>
            <person name="Yamada Y."/>
            <person name="Muto A."/>
            <person name="Inokuchi H."/>
            <person name="Ikemura T."/>
            <person name="Matsumoto T."/>
            <person name="Sasaki T."/>
            <person name="Itoh T."/>
        </authorList>
    </citation>
    <scope>NUCLEOTIDE SEQUENCE [LARGE SCALE GENOMIC DNA]</scope>
    <source>
        <strain evidence="3">cv. Nipponbare</strain>
    </source>
</reference>
<dbReference type="PaxDb" id="39947-A0A0N7KQN0"/>
<gene>
    <name evidence="2" type="ordered locus">Os09g0357300</name>
    <name evidence="2" type="ORF">OSNPB_090357300</name>
</gene>
<evidence type="ECO:0000313" key="2">
    <source>
        <dbReference type="EMBL" id="BAT07674.1"/>
    </source>
</evidence>
<reference evidence="2 3" key="3">
    <citation type="journal article" date="2013" name="Rice">
        <title>Improvement of the Oryza sativa Nipponbare reference genome using next generation sequence and optical map data.</title>
        <authorList>
            <person name="Kawahara Y."/>
            <person name="de la Bastide M."/>
            <person name="Hamilton J.P."/>
            <person name="Kanamori H."/>
            <person name="McCombie W.R."/>
            <person name="Ouyang S."/>
            <person name="Schwartz D.C."/>
            <person name="Tanaka T."/>
            <person name="Wu J."/>
            <person name="Zhou S."/>
            <person name="Childs K.L."/>
            <person name="Davidson R.M."/>
            <person name="Lin H."/>
            <person name="Quesada-Ocampo L."/>
            <person name="Vaillancourt B."/>
            <person name="Sakai H."/>
            <person name="Lee S.S."/>
            <person name="Kim J."/>
            <person name="Numa H."/>
            <person name="Itoh T."/>
            <person name="Buell C.R."/>
            <person name="Matsumoto T."/>
        </authorList>
    </citation>
    <scope>NUCLEOTIDE SEQUENCE [LARGE SCALE GENOMIC DNA]</scope>
    <source>
        <strain evidence="3">cv. Nipponbare</strain>
    </source>
</reference>
<dbReference type="Proteomes" id="UP000059680">
    <property type="component" value="Chromosome 9"/>
</dbReference>
<reference evidence="3" key="1">
    <citation type="journal article" date="2005" name="Nature">
        <title>The map-based sequence of the rice genome.</title>
        <authorList>
            <consortium name="International rice genome sequencing project (IRGSP)"/>
            <person name="Matsumoto T."/>
            <person name="Wu J."/>
            <person name="Kanamori H."/>
            <person name="Katayose Y."/>
            <person name="Fujisawa M."/>
            <person name="Namiki N."/>
            <person name="Mizuno H."/>
            <person name="Yamamoto K."/>
            <person name="Antonio B.A."/>
            <person name="Baba T."/>
            <person name="Sakata K."/>
            <person name="Nagamura Y."/>
            <person name="Aoki H."/>
            <person name="Arikawa K."/>
            <person name="Arita K."/>
            <person name="Bito T."/>
            <person name="Chiden Y."/>
            <person name="Fujitsuka N."/>
            <person name="Fukunaka R."/>
            <person name="Hamada M."/>
            <person name="Harada C."/>
            <person name="Hayashi A."/>
            <person name="Hijishita S."/>
            <person name="Honda M."/>
            <person name="Hosokawa S."/>
            <person name="Ichikawa Y."/>
            <person name="Idonuma A."/>
            <person name="Iijima M."/>
            <person name="Ikeda M."/>
            <person name="Ikeno M."/>
            <person name="Ito K."/>
            <person name="Ito S."/>
            <person name="Ito T."/>
            <person name="Ito Y."/>
            <person name="Ito Y."/>
            <person name="Iwabuchi A."/>
            <person name="Kamiya K."/>
            <person name="Karasawa W."/>
            <person name="Kurita K."/>
            <person name="Katagiri S."/>
            <person name="Kikuta A."/>
            <person name="Kobayashi H."/>
            <person name="Kobayashi N."/>
            <person name="Machita K."/>
            <person name="Maehara T."/>
            <person name="Masukawa M."/>
            <person name="Mizubayashi T."/>
            <person name="Mukai Y."/>
            <person name="Nagasaki H."/>
            <person name="Nagata Y."/>
            <person name="Naito S."/>
            <person name="Nakashima M."/>
            <person name="Nakama Y."/>
            <person name="Nakamichi Y."/>
            <person name="Nakamura M."/>
            <person name="Meguro A."/>
            <person name="Negishi M."/>
            <person name="Ohta I."/>
            <person name="Ohta T."/>
            <person name="Okamoto M."/>
            <person name="Ono N."/>
            <person name="Saji S."/>
            <person name="Sakaguchi M."/>
            <person name="Sakai K."/>
            <person name="Shibata M."/>
            <person name="Shimokawa T."/>
            <person name="Song J."/>
            <person name="Takazaki Y."/>
            <person name="Terasawa K."/>
            <person name="Tsugane M."/>
            <person name="Tsuji K."/>
            <person name="Ueda S."/>
            <person name="Waki K."/>
            <person name="Yamagata H."/>
            <person name="Yamamoto M."/>
            <person name="Yamamoto S."/>
            <person name="Yamane H."/>
            <person name="Yoshiki S."/>
            <person name="Yoshihara R."/>
            <person name="Yukawa K."/>
            <person name="Zhong H."/>
            <person name="Yano M."/>
            <person name="Yuan Q."/>
            <person name="Ouyang S."/>
            <person name="Liu J."/>
            <person name="Jones K.M."/>
            <person name="Gansberger K."/>
            <person name="Moffat K."/>
            <person name="Hill J."/>
            <person name="Bera J."/>
            <person name="Fadrosh D."/>
            <person name="Jin S."/>
            <person name="Johri S."/>
            <person name="Kim M."/>
            <person name="Overton L."/>
            <person name="Reardon M."/>
            <person name="Tsitrin T."/>
            <person name="Vuong H."/>
            <person name="Weaver B."/>
            <person name="Ciecko A."/>
            <person name="Tallon L."/>
            <person name="Jackson J."/>
            <person name="Pai G."/>
            <person name="Aken S.V."/>
            <person name="Utterback T."/>
            <person name="Reidmuller S."/>
            <person name="Feldblyum T."/>
            <person name="Hsiao J."/>
            <person name="Zismann V."/>
            <person name="Iobst S."/>
            <person name="de Vazeille A.R."/>
            <person name="Buell C.R."/>
            <person name="Ying K."/>
            <person name="Li Y."/>
            <person name="Lu T."/>
            <person name="Huang Y."/>
            <person name="Zhao Q."/>
            <person name="Feng Q."/>
            <person name="Zhang L."/>
            <person name="Zhu J."/>
            <person name="Weng Q."/>
            <person name="Mu J."/>
            <person name="Lu Y."/>
            <person name="Fan D."/>
            <person name="Liu Y."/>
            <person name="Guan J."/>
            <person name="Zhang Y."/>
            <person name="Yu S."/>
            <person name="Liu X."/>
            <person name="Zhang Y."/>
            <person name="Hong G."/>
            <person name="Han B."/>
            <person name="Choisne N."/>
            <person name="Demange N."/>
            <person name="Orjeda G."/>
            <person name="Samain S."/>
            <person name="Cattolico L."/>
            <person name="Pelletier E."/>
            <person name="Couloux A."/>
            <person name="Segurens B."/>
            <person name="Wincker P."/>
            <person name="D'Hont A."/>
            <person name="Scarpelli C."/>
            <person name="Weissenbach J."/>
            <person name="Salanoubat M."/>
            <person name="Quetier F."/>
            <person name="Yu Y."/>
            <person name="Kim H.R."/>
            <person name="Rambo T."/>
            <person name="Currie J."/>
            <person name="Collura K."/>
            <person name="Luo M."/>
            <person name="Yang T."/>
            <person name="Ammiraju J.S.S."/>
            <person name="Engler F."/>
            <person name="Soderlund C."/>
            <person name="Wing R.A."/>
            <person name="Palmer L.E."/>
            <person name="de la Bastide M."/>
            <person name="Spiegel L."/>
            <person name="Nascimento L."/>
            <person name="Zutavern T."/>
            <person name="O'Shaughnessy A."/>
            <person name="Dike S."/>
            <person name="Dedhia N."/>
            <person name="Preston R."/>
            <person name="Balija V."/>
            <person name="McCombie W.R."/>
            <person name="Chow T."/>
            <person name="Chen H."/>
            <person name="Chung M."/>
            <person name="Chen C."/>
            <person name="Shaw J."/>
            <person name="Wu H."/>
            <person name="Hsiao K."/>
            <person name="Chao Y."/>
            <person name="Chu M."/>
            <person name="Cheng C."/>
            <person name="Hour A."/>
            <person name="Lee P."/>
            <person name="Lin S."/>
            <person name="Lin Y."/>
            <person name="Liou J."/>
            <person name="Liu S."/>
            <person name="Hsing Y."/>
            <person name="Raghuvanshi S."/>
            <person name="Mohanty A."/>
            <person name="Bharti A.K."/>
            <person name="Gaur A."/>
            <person name="Gupta V."/>
            <person name="Kumar D."/>
            <person name="Ravi V."/>
            <person name="Vij S."/>
            <person name="Kapur A."/>
            <person name="Khurana P."/>
            <person name="Khurana P."/>
            <person name="Khurana J.P."/>
            <person name="Tyagi A.K."/>
            <person name="Gaikwad K."/>
            <person name="Singh A."/>
            <person name="Dalal V."/>
            <person name="Srivastava S."/>
            <person name="Dixit A."/>
            <person name="Pal A.K."/>
            <person name="Ghazi I.A."/>
            <person name="Yadav M."/>
            <person name="Pandit A."/>
            <person name="Bhargava A."/>
            <person name="Sureshbabu K."/>
            <person name="Batra K."/>
            <person name="Sharma T.R."/>
            <person name="Mohapatra T."/>
            <person name="Singh N.K."/>
            <person name="Messing J."/>
            <person name="Nelson A.B."/>
            <person name="Fuks G."/>
            <person name="Kavchok S."/>
            <person name="Keizer G."/>
            <person name="Linton E."/>
            <person name="Llaca V."/>
            <person name="Song R."/>
            <person name="Tanyolac B."/>
            <person name="Young S."/>
            <person name="Ho-Il K."/>
            <person name="Hahn J.H."/>
            <person name="Sangsakoo G."/>
            <person name="Vanavichit A."/>
            <person name="de Mattos Luiz.A.T."/>
            <person name="Zimmer P.D."/>
            <person name="Malone G."/>
            <person name="Dellagostin O."/>
            <person name="de Oliveira A.C."/>
            <person name="Bevan M."/>
            <person name="Bancroft I."/>
            <person name="Minx P."/>
            <person name="Cordum H."/>
            <person name="Wilson R."/>
            <person name="Cheng Z."/>
            <person name="Jin W."/>
            <person name="Jiang J."/>
            <person name="Leong S.A."/>
            <person name="Iwama H."/>
            <person name="Gojobori T."/>
            <person name="Itoh T."/>
            <person name="Niimura Y."/>
            <person name="Fujii Y."/>
            <person name="Habara T."/>
            <person name="Sakai H."/>
            <person name="Sato Y."/>
            <person name="Wilson G."/>
            <person name="Kumar K."/>
            <person name="McCouch S."/>
            <person name="Juretic N."/>
            <person name="Hoen D."/>
            <person name="Wright S."/>
            <person name="Bruskiewich R."/>
            <person name="Bureau T."/>
            <person name="Miyao A."/>
            <person name="Hirochika H."/>
            <person name="Nishikawa T."/>
            <person name="Kadowaki K."/>
            <person name="Sugiura M."/>
            <person name="Burr B."/>
            <person name="Sasaki T."/>
        </authorList>
    </citation>
    <scope>NUCLEOTIDE SEQUENCE [LARGE SCALE GENOMIC DNA]</scope>
    <source>
        <strain evidence="3">cv. Nipponbare</strain>
    </source>
</reference>
<feature type="compositionally biased region" description="Low complexity" evidence="1">
    <location>
        <begin position="1"/>
        <end position="14"/>
    </location>
</feature>
<feature type="non-terminal residue" evidence="2">
    <location>
        <position position="1"/>
    </location>
</feature>
<dbReference type="AlphaFoldDB" id="A0A0N7KQN0"/>
<proteinExistence type="predicted"/>
<organism evidence="2 3">
    <name type="scientific">Oryza sativa subsp. japonica</name>
    <name type="common">Rice</name>
    <dbReference type="NCBI Taxonomy" id="39947"/>
    <lineage>
        <taxon>Eukaryota</taxon>
        <taxon>Viridiplantae</taxon>
        <taxon>Streptophyta</taxon>
        <taxon>Embryophyta</taxon>
        <taxon>Tracheophyta</taxon>
        <taxon>Spermatophyta</taxon>
        <taxon>Magnoliopsida</taxon>
        <taxon>Liliopsida</taxon>
        <taxon>Poales</taxon>
        <taxon>Poaceae</taxon>
        <taxon>BOP clade</taxon>
        <taxon>Oryzoideae</taxon>
        <taxon>Oryzeae</taxon>
        <taxon>Oryzinae</taxon>
        <taxon>Oryza</taxon>
        <taxon>Oryza sativa</taxon>
    </lineage>
</organism>
<keyword evidence="3" id="KW-1185">Reference proteome</keyword>
<accession>A0A0N7KQN0</accession>
<dbReference type="InParanoid" id="A0A0N7KQN0"/>
<evidence type="ECO:0000256" key="1">
    <source>
        <dbReference type="SAM" id="MobiDB-lite"/>
    </source>
</evidence>
<name>A0A0N7KQN0_ORYSJ</name>
<dbReference type="EMBL" id="AP014965">
    <property type="protein sequence ID" value="BAT07674.1"/>
    <property type="molecule type" value="Genomic_DNA"/>
</dbReference>
<protein>
    <submittedName>
        <fullName evidence="2">Os09g0357300 protein</fullName>
    </submittedName>
</protein>
<evidence type="ECO:0000313" key="3">
    <source>
        <dbReference type="Proteomes" id="UP000059680"/>
    </source>
</evidence>
<feature type="compositionally biased region" description="Polar residues" evidence="1">
    <location>
        <begin position="111"/>
        <end position="128"/>
    </location>
</feature>
<feature type="compositionally biased region" description="Basic residues" evidence="1">
    <location>
        <begin position="15"/>
        <end position="27"/>
    </location>
</feature>
<sequence>FTQSRPQSLLSSSHLSRRPLTQRRNHRPPSASQAAAPLRRFPTAARGATPSPNRAAGTPTPISSTRPFLRGAPPDQRQSPASCPVSSVPPPPPESRPATTLSRGGLRHRQSVTGASPFFPSSQRDISI</sequence>